<keyword evidence="3" id="KW-1185">Reference proteome</keyword>
<sequence>MTDPTEGVLALDDLDLDLDLGELTVTALRDSVALPETGASGGVSSSSCGSSSCAQPRLPELPY</sequence>
<dbReference type="Pfam" id="PF19409">
    <property type="entry name" value="Thiopep_pre"/>
    <property type="match status" value="1"/>
</dbReference>
<dbReference type="RefSeq" id="WP_114056110.1">
    <property type="nucleotide sequence ID" value="NZ_CP030862.1"/>
</dbReference>
<dbReference type="KEGG" id="sgz:C0216_17000"/>
<dbReference type="EMBL" id="CP030862">
    <property type="protein sequence ID" value="AXE24921.1"/>
    <property type="molecule type" value="Genomic_DNA"/>
</dbReference>
<dbReference type="Proteomes" id="UP000252004">
    <property type="component" value="Chromosome"/>
</dbReference>
<dbReference type="AlphaFoldDB" id="A0A344U200"/>
<accession>A0A344U200</accession>
<evidence type="ECO:0000313" key="3">
    <source>
        <dbReference type="Proteomes" id="UP000252004"/>
    </source>
</evidence>
<protein>
    <submittedName>
        <fullName evidence="2">Thiazolylpeptide-type bacteriocin</fullName>
    </submittedName>
</protein>
<gene>
    <name evidence="2" type="ORF">C0216_17000</name>
</gene>
<feature type="region of interest" description="Disordered" evidence="1">
    <location>
        <begin position="32"/>
        <end position="63"/>
    </location>
</feature>
<organism evidence="2 3">
    <name type="scientific">Streptomyces globosus</name>
    <dbReference type="NCBI Taxonomy" id="68209"/>
    <lineage>
        <taxon>Bacteria</taxon>
        <taxon>Bacillati</taxon>
        <taxon>Actinomycetota</taxon>
        <taxon>Actinomycetes</taxon>
        <taxon>Kitasatosporales</taxon>
        <taxon>Streptomycetaceae</taxon>
        <taxon>Streptomyces</taxon>
    </lineage>
</organism>
<feature type="compositionally biased region" description="Low complexity" evidence="1">
    <location>
        <begin position="42"/>
        <end position="54"/>
    </location>
</feature>
<dbReference type="NCBIfam" id="NF033400">
    <property type="entry name" value="thiazolyl_B"/>
    <property type="match status" value="1"/>
</dbReference>
<reference evidence="2 3" key="1">
    <citation type="submission" date="2018-01" db="EMBL/GenBank/DDBJ databases">
        <title>Draft genome Sequence of streptomyces globosus LZH-48.</title>
        <authorList>
            <person name="Ran K."/>
            <person name="Li Z."/>
            <person name="Wei S."/>
            <person name="Dong R."/>
        </authorList>
    </citation>
    <scope>NUCLEOTIDE SEQUENCE [LARGE SCALE GENOMIC DNA]</scope>
    <source>
        <strain evidence="2 3">LZH-48</strain>
    </source>
</reference>
<name>A0A344U200_9ACTN</name>
<evidence type="ECO:0000313" key="2">
    <source>
        <dbReference type="EMBL" id="AXE24921.1"/>
    </source>
</evidence>
<proteinExistence type="predicted"/>
<evidence type="ECO:0000256" key="1">
    <source>
        <dbReference type="SAM" id="MobiDB-lite"/>
    </source>
</evidence>